<evidence type="ECO:0000256" key="9">
    <source>
        <dbReference type="ARBA" id="ARBA00070061"/>
    </source>
</evidence>
<evidence type="ECO:0000256" key="11">
    <source>
        <dbReference type="ARBA" id="ARBA00084049"/>
    </source>
</evidence>
<accession>A0A402B6C6</accession>
<comment type="pathway">
    <text evidence="12">Amino-sugar metabolism; N-acetylmuramate degradation.</text>
</comment>
<dbReference type="PANTHER" id="PTHR10088:SF4">
    <property type="entry name" value="GLUCOKINASE REGULATORY PROTEIN"/>
    <property type="match status" value="1"/>
</dbReference>
<evidence type="ECO:0000256" key="6">
    <source>
        <dbReference type="ARBA" id="ARBA00060672"/>
    </source>
</evidence>
<comment type="subunit">
    <text evidence="1 12">Homodimer.</text>
</comment>
<name>A0A402B6C6_9CHLR</name>
<dbReference type="GO" id="GO:0097173">
    <property type="term" value="P:N-acetylmuramic acid catabolic process"/>
    <property type="evidence" value="ECO:0007669"/>
    <property type="project" value="UniProtKB-UniPathway"/>
</dbReference>
<evidence type="ECO:0000256" key="7">
    <source>
        <dbReference type="ARBA" id="ARBA00061234"/>
    </source>
</evidence>
<evidence type="ECO:0000256" key="1">
    <source>
        <dbReference type="ARBA" id="ARBA00011738"/>
    </source>
</evidence>
<evidence type="ECO:0000256" key="2">
    <source>
        <dbReference type="ARBA" id="ARBA00023239"/>
    </source>
</evidence>
<dbReference type="NCBIfam" id="TIGR00274">
    <property type="entry name" value="N-acetylmuramic acid 6-phosphate etherase"/>
    <property type="match status" value="1"/>
</dbReference>
<dbReference type="RefSeq" id="WP_126627308.1">
    <property type="nucleotide sequence ID" value="NZ_BIFT01000001.1"/>
</dbReference>
<dbReference type="NCBIfam" id="NF003915">
    <property type="entry name" value="PRK05441.1"/>
    <property type="match status" value="1"/>
</dbReference>
<dbReference type="CDD" id="cd05007">
    <property type="entry name" value="SIS_Etherase"/>
    <property type="match status" value="1"/>
</dbReference>
<dbReference type="InterPro" id="IPR001347">
    <property type="entry name" value="SIS_dom"/>
</dbReference>
<dbReference type="InterPro" id="IPR005488">
    <property type="entry name" value="Etherase_MurQ"/>
</dbReference>
<feature type="active site" evidence="12">
    <location>
        <position position="124"/>
    </location>
</feature>
<evidence type="ECO:0000313" key="15">
    <source>
        <dbReference type="Proteomes" id="UP000287171"/>
    </source>
</evidence>
<protein>
    <recommendedName>
        <fullName evidence="9 12">N-acetylmuramic acid 6-phosphate etherase</fullName>
        <shortName evidence="12">MurNAc-6-P etherase</shortName>
        <ecNumber evidence="8 12">4.2.1.126</ecNumber>
    </recommendedName>
    <alternativeName>
        <fullName evidence="11 12">N-acetylmuramic acid 6-phosphate hydrolase</fullName>
    </alternativeName>
    <alternativeName>
        <fullName evidence="10 12">N-acetylmuramic acid 6-phosphate lyase</fullName>
    </alternativeName>
</protein>
<evidence type="ECO:0000256" key="12">
    <source>
        <dbReference type="HAMAP-Rule" id="MF_00068"/>
    </source>
</evidence>
<evidence type="ECO:0000256" key="3">
    <source>
        <dbReference type="ARBA" id="ARBA00023277"/>
    </source>
</evidence>
<dbReference type="EMBL" id="BIFT01000001">
    <property type="protein sequence ID" value="GCE26898.1"/>
    <property type="molecule type" value="Genomic_DNA"/>
</dbReference>
<comment type="pathway">
    <text evidence="6">Cell wall biogenesis.</text>
</comment>
<dbReference type="PROSITE" id="PS01272">
    <property type="entry name" value="GCKR"/>
    <property type="match status" value="1"/>
</dbReference>
<comment type="miscellaneous">
    <text evidence="12">A lyase-type mechanism (elimination/hydration) is suggested for the cleavage of the lactyl ether bond of MurNAc 6-phosphate, with the formation of an alpha,beta-unsaturated aldehyde intermediate with (E)-stereochemistry, followed by the syn addition of water to give product.</text>
</comment>
<evidence type="ECO:0000259" key="13">
    <source>
        <dbReference type="PROSITE" id="PS51464"/>
    </source>
</evidence>
<dbReference type="InterPro" id="IPR040190">
    <property type="entry name" value="MURQ/GCKR"/>
</dbReference>
<gene>
    <name evidence="12 14" type="primary">murQ</name>
    <name evidence="14" type="ORF">KDA_23820</name>
</gene>
<comment type="catalytic activity">
    <reaction evidence="4 12">
        <text>N-acetyl-D-muramate 6-phosphate + H2O = N-acetyl-D-glucosamine 6-phosphate + (R)-lactate</text>
        <dbReference type="Rhea" id="RHEA:26410"/>
        <dbReference type="ChEBI" id="CHEBI:15377"/>
        <dbReference type="ChEBI" id="CHEBI:16004"/>
        <dbReference type="ChEBI" id="CHEBI:57513"/>
        <dbReference type="ChEBI" id="CHEBI:58722"/>
        <dbReference type="EC" id="4.2.1.126"/>
    </reaction>
</comment>
<dbReference type="UniPathway" id="UPA00342"/>
<reference evidence="15" key="1">
    <citation type="submission" date="2018-12" db="EMBL/GenBank/DDBJ databases">
        <title>Tengunoibacter tsumagoiensis gen. nov., sp. nov., Dictyobacter kobayashii sp. nov., D. alpinus sp. nov., and D. joshuensis sp. nov. and description of Dictyobacteraceae fam. nov. within the order Ktedonobacterales isolated from Tengu-no-mugimeshi.</title>
        <authorList>
            <person name="Wang C.M."/>
            <person name="Zheng Y."/>
            <person name="Sakai Y."/>
            <person name="Toyoda A."/>
            <person name="Minakuchi Y."/>
            <person name="Abe K."/>
            <person name="Yokota A."/>
            <person name="Yabe S."/>
        </authorList>
    </citation>
    <scope>NUCLEOTIDE SEQUENCE [LARGE SCALE GENOMIC DNA]</scope>
    <source>
        <strain evidence="15">Uno16</strain>
    </source>
</reference>
<keyword evidence="2 12" id="KW-0456">Lyase</keyword>
<feature type="active site" description="Proton donor" evidence="12">
    <location>
        <position position="93"/>
    </location>
</feature>
<comment type="similarity">
    <text evidence="7 12">Belongs to the GCKR-like family. MurNAc-6-P etherase subfamily.</text>
</comment>
<comment type="caution">
    <text evidence="14">The sequence shown here is derived from an EMBL/GenBank/DDBJ whole genome shotgun (WGS) entry which is preliminary data.</text>
</comment>
<comment type="pathway">
    <text evidence="5">Amino-sugar metabolism; 1,6-anhydro-N-acetylmuramate degradation.</text>
</comment>
<dbReference type="SUPFAM" id="SSF53697">
    <property type="entry name" value="SIS domain"/>
    <property type="match status" value="1"/>
</dbReference>
<sequence length="310" mass="32264">MSDLPQQNEAQTISALATETINPATTNIDQLSPLEIVQALNAEDAKVARAVEQVLPAISQAISAIATRMRQGGRLLYIGAGTSGRLGILDASECPPTFGTSPDQIVGLIAGGPIATANAVEDAEDSPRAGQAELERLQLTPADTVVGIAASGRTPYVLGALAYARTQQALTIAVVCNPASPLEKLADITISPIVGPEAITGSTRLKAGTAQKMVLNMLSTGTMILLGKTYGNLMVDVVATNYKLEQRASKIVQSVTGLDAEHALALLQQSNGETKTAIVVAKNHVTPDEARAKLAAHDNILRTTLEAMAE</sequence>
<dbReference type="Proteomes" id="UP000287171">
    <property type="component" value="Unassembled WGS sequence"/>
</dbReference>
<evidence type="ECO:0000256" key="5">
    <source>
        <dbReference type="ARBA" id="ARBA00060595"/>
    </source>
</evidence>
<dbReference type="FunFam" id="1.10.8.1080:FF:000001">
    <property type="entry name" value="N-acetylmuramic acid 6-phosphate etherase"/>
    <property type="match status" value="1"/>
</dbReference>
<dbReference type="Gene3D" id="3.40.50.10490">
    <property type="entry name" value="Glucose-6-phosphate isomerase like protein, domain 1"/>
    <property type="match status" value="1"/>
</dbReference>
<dbReference type="GO" id="GO:0016803">
    <property type="term" value="F:ether hydrolase activity"/>
    <property type="evidence" value="ECO:0007669"/>
    <property type="project" value="TreeGrafter"/>
</dbReference>
<dbReference type="AlphaFoldDB" id="A0A402B6C6"/>
<keyword evidence="3 12" id="KW-0119">Carbohydrate metabolism</keyword>
<evidence type="ECO:0000256" key="4">
    <source>
        <dbReference type="ARBA" id="ARBA00051747"/>
    </source>
</evidence>
<dbReference type="FunFam" id="3.40.50.10490:FF:000014">
    <property type="entry name" value="N-acetylmuramic acid 6-phosphate etherase"/>
    <property type="match status" value="1"/>
</dbReference>
<proteinExistence type="inferred from homology"/>
<comment type="function">
    <text evidence="12">Specifically catalyzes the cleavage of the D-lactyl ether substituent of MurNAc 6-phosphate, producing GlcNAc 6-phosphate and D-lactate.</text>
</comment>
<dbReference type="EC" id="4.2.1.126" evidence="8 12"/>
<dbReference type="GO" id="GO:0046348">
    <property type="term" value="P:amino sugar catabolic process"/>
    <property type="evidence" value="ECO:0007669"/>
    <property type="project" value="InterPro"/>
</dbReference>
<feature type="domain" description="SIS" evidence="13">
    <location>
        <begin position="65"/>
        <end position="228"/>
    </location>
</feature>
<dbReference type="PANTHER" id="PTHR10088">
    <property type="entry name" value="GLUCOKINASE REGULATORY PROTEIN"/>
    <property type="match status" value="1"/>
</dbReference>
<dbReference type="HAMAP" id="MF_00068">
    <property type="entry name" value="MurQ"/>
    <property type="match status" value="1"/>
</dbReference>
<dbReference type="Pfam" id="PF22645">
    <property type="entry name" value="GKRP_SIS_N"/>
    <property type="match status" value="1"/>
</dbReference>
<dbReference type="GO" id="GO:0009254">
    <property type="term" value="P:peptidoglycan turnover"/>
    <property type="evidence" value="ECO:0007669"/>
    <property type="project" value="TreeGrafter"/>
</dbReference>
<dbReference type="InterPro" id="IPR046348">
    <property type="entry name" value="SIS_dom_sf"/>
</dbReference>
<dbReference type="GO" id="GO:0016835">
    <property type="term" value="F:carbon-oxygen lyase activity"/>
    <property type="evidence" value="ECO:0007669"/>
    <property type="project" value="UniProtKB-UniRule"/>
</dbReference>
<dbReference type="InterPro" id="IPR005486">
    <property type="entry name" value="Glucokinase_regulatory_CS"/>
</dbReference>
<evidence type="ECO:0000313" key="14">
    <source>
        <dbReference type="EMBL" id="GCE26898.1"/>
    </source>
</evidence>
<dbReference type="OrthoDB" id="9813395at2"/>
<dbReference type="Gene3D" id="1.10.8.1080">
    <property type="match status" value="1"/>
</dbReference>
<dbReference type="GO" id="GO:0097367">
    <property type="term" value="F:carbohydrate derivative binding"/>
    <property type="evidence" value="ECO:0007669"/>
    <property type="project" value="InterPro"/>
</dbReference>
<keyword evidence="15" id="KW-1185">Reference proteome</keyword>
<dbReference type="NCBIfam" id="NF009222">
    <property type="entry name" value="PRK12570.1"/>
    <property type="match status" value="1"/>
</dbReference>
<organism evidence="14 15">
    <name type="scientific">Dictyobacter alpinus</name>
    <dbReference type="NCBI Taxonomy" id="2014873"/>
    <lineage>
        <taxon>Bacteria</taxon>
        <taxon>Bacillati</taxon>
        <taxon>Chloroflexota</taxon>
        <taxon>Ktedonobacteria</taxon>
        <taxon>Ktedonobacterales</taxon>
        <taxon>Dictyobacteraceae</taxon>
        <taxon>Dictyobacter</taxon>
    </lineage>
</organism>
<dbReference type="PROSITE" id="PS51464">
    <property type="entry name" value="SIS"/>
    <property type="match status" value="1"/>
</dbReference>
<evidence type="ECO:0000256" key="8">
    <source>
        <dbReference type="ARBA" id="ARBA00067056"/>
    </source>
</evidence>
<evidence type="ECO:0000256" key="10">
    <source>
        <dbReference type="ARBA" id="ARBA00077905"/>
    </source>
</evidence>